<evidence type="ECO:0000313" key="1">
    <source>
        <dbReference type="EMBL" id="MXU86512.1"/>
    </source>
</evidence>
<name>A0A6B0U242_IXORI</name>
<reference evidence="1" key="1">
    <citation type="submission" date="2019-12" db="EMBL/GenBank/DDBJ databases">
        <title>An insight into the sialome of adult female Ixodes ricinus ticks feeding for 6 days.</title>
        <authorList>
            <person name="Perner J."/>
            <person name="Ribeiro J.M.C."/>
        </authorList>
    </citation>
    <scope>NUCLEOTIDE SEQUENCE</scope>
    <source>
        <strain evidence="1">Semi-engorged</strain>
        <tissue evidence="1">Salivary glands</tissue>
    </source>
</reference>
<dbReference type="EMBL" id="GIFC01004429">
    <property type="protein sequence ID" value="MXU86512.1"/>
    <property type="molecule type" value="Transcribed_RNA"/>
</dbReference>
<proteinExistence type="predicted"/>
<accession>A0A6B0U242</accession>
<sequence length="91" mass="9736">MSALFLFSVYSISVSLRESEMVMRLTAKMTSLAHCALYVLELAVLFRADVSTVLGIDFLSHIAKVSAVSVALQCCRSCLHAYVASSGVSSA</sequence>
<protein>
    <submittedName>
        <fullName evidence="1">Putative secreted protein</fullName>
    </submittedName>
</protein>
<organism evidence="1">
    <name type="scientific">Ixodes ricinus</name>
    <name type="common">Common tick</name>
    <name type="synonym">Acarus ricinus</name>
    <dbReference type="NCBI Taxonomy" id="34613"/>
    <lineage>
        <taxon>Eukaryota</taxon>
        <taxon>Metazoa</taxon>
        <taxon>Ecdysozoa</taxon>
        <taxon>Arthropoda</taxon>
        <taxon>Chelicerata</taxon>
        <taxon>Arachnida</taxon>
        <taxon>Acari</taxon>
        <taxon>Parasitiformes</taxon>
        <taxon>Ixodida</taxon>
        <taxon>Ixodoidea</taxon>
        <taxon>Ixodidae</taxon>
        <taxon>Ixodinae</taxon>
        <taxon>Ixodes</taxon>
    </lineage>
</organism>
<dbReference type="AlphaFoldDB" id="A0A6B0U242"/>